<protein>
    <submittedName>
        <fullName evidence="4">HD domain-containing protein</fullName>
    </submittedName>
</protein>
<dbReference type="InterPro" id="IPR003607">
    <property type="entry name" value="HD/PDEase_dom"/>
</dbReference>
<dbReference type="EMBL" id="RCZO01000009">
    <property type="protein sequence ID" value="TPG05919.1"/>
    <property type="molecule type" value="Genomic_DNA"/>
</dbReference>
<organism evidence="4 5">
    <name type="scientific">Rhodanobacter glycinis</name>
    <dbReference type="NCBI Taxonomy" id="582702"/>
    <lineage>
        <taxon>Bacteria</taxon>
        <taxon>Pseudomonadati</taxon>
        <taxon>Pseudomonadota</taxon>
        <taxon>Gammaproteobacteria</taxon>
        <taxon>Lysobacterales</taxon>
        <taxon>Rhodanobacteraceae</taxon>
        <taxon>Rhodanobacter</taxon>
    </lineage>
</organism>
<feature type="domain" description="HD-GYP" evidence="3">
    <location>
        <begin position="73"/>
        <end position="268"/>
    </location>
</feature>
<dbReference type="GO" id="GO:0008081">
    <property type="term" value="F:phosphoric diester hydrolase activity"/>
    <property type="evidence" value="ECO:0007669"/>
    <property type="project" value="UniProtKB-ARBA"/>
</dbReference>
<keyword evidence="1" id="KW-1133">Transmembrane helix</keyword>
<gene>
    <name evidence="4" type="ORF">EAH88_14855</name>
</gene>
<dbReference type="PROSITE" id="PS51831">
    <property type="entry name" value="HD"/>
    <property type="match status" value="1"/>
</dbReference>
<evidence type="ECO:0000256" key="1">
    <source>
        <dbReference type="SAM" id="Phobius"/>
    </source>
</evidence>
<dbReference type="OrthoDB" id="9802066at2"/>
<feature type="domain" description="HD" evidence="2">
    <location>
        <begin position="95"/>
        <end position="217"/>
    </location>
</feature>
<dbReference type="AlphaFoldDB" id="A0A502C1G2"/>
<evidence type="ECO:0000313" key="5">
    <source>
        <dbReference type="Proteomes" id="UP000319486"/>
    </source>
</evidence>
<dbReference type="SMART" id="SM00471">
    <property type="entry name" value="HDc"/>
    <property type="match status" value="1"/>
</dbReference>
<dbReference type="InterPro" id="IPR006674">
    <property type="entry name" value="HD_domain"/>
</dbReference>
<dbReference type="InterPro" id="IPR052020">
    <property type="entry name" value="Cyclic_di-GMP/3'3'-cGAMP_PDE"/>
</dbReference>
<comment type="caution">
    <text evidence="4">The sequence shown here is derived from an EMBL/GenBank/DDBJ whole genome shotgun (WGS) entry which is preliminary data.</text>
</comment>
<name>A0A502C1G2_9GAMM</name>
<dbReference type="Pfam" id="PF13487">
    <property type="entry name" value="HD_5"/>
    <property type="match status" value="1"/>
</dbReference>
<dbReference type="PROSITE" id="PS51832">
    <property type="entry name" value="HD_GYP"/>
    <property type="match status" value="1"/>
</dbReference>
<keyword evidence="1" id="KW-0812">Transmembrane</keyword>
<sequence length="269" mass="30194">MTPQFRTALVYLVAAALWIWFSDQALNALVNSQTELTFLQSLKGWLFVLATALALYWMIGRDLRRMEAVNRMLLNGHEQSLRVLVSAMDIRHKETGDHSERVMRMAVGLAKRVGVQGKPLHDLTFGALLHDIGKLALPDAILIKPGKLDGEEMAQMRRHPQIGYDLLQRVDFLRAAVDIPYGHHERWDGGGYPQGLRGEAIPLAARIFSVVDVWDALITARVYKPAWPEAEVLDYLRDVAGSQLDPGLVELFLENYGELKALGRMAEVS</sequence>
<dbReference type="InterPro" id="IPR037522">
    <property type="entry name" value="HD_GYP_dom"/>
</dbReference>
<dbReference type="PANTHER" id="PTHR45228:SF1">
    <property type="entry name" value="CYCLIC DI-GMP PHOSPHODIESTERASE TM_0186"/>
    <property type="match status" value="1"/>
</dbReference>
<reference evidence="4 5" key="1">
    <citation type="journal article" date="2019" name="Environ. Microbiol.">
        <title>Species interactions and distinct microbial communities in high Arctic permafrost affected cryosols are associated with the CH4 and CO2 gas fluxes.</title>
        <authorList>
            <person name="Altshuler I."/>
            <person name="Hamel J."/>
            <person name="Turney S."/>
            <person name="Magnuson E."/>
            <person name="Levesque R."/>
            <person name="Greer C."/>
            <person name="Whyte L.G."/>
        </authorList>
    </citation>
    <scope>NUCLEOTIDE SEQUENCE [LARGE SCALE GENOMIC DNA]</scope>
    <source>
        <strain evidence="4 5">S13Y</strain>
    </source>
</reference>
<dbReference type="CDD" id="cd00077">
    <property type="entry name" value="HDc"/>
    <property type="match status" value="1"/>
</dbReference>
<evidence type="ECO:0000313" key="4">
    <source>
        <dbReference type="EMBL" id="TPG05919.1"/>
    </source>
</evidence>
<keyword evidence="5" id="KW-1185">Reference proteome</keyword>
<proteinExistence type="predicted"/>
<evidence type="ECO:0000259" key="3">
    <source>
        <dbReference type="PROSITE" id="PS51832"/>
    </source>
</evidence>
<feature type="transmembrane region" description="Helical" evidence="1">
    <location>
        <begin position="42"/>
        <end position="59"/>
    </location>
</feature>
<dbReference type="Proteomes" id="UP000319486">
    <property type="component" value="Unassembled WGS sequence"/>
</dbReference>
<dbReference type="SUPFAM" id="SSF109604">
    <property type="entry name" value="HD-domain/PDEase-like"/>
    <property type="match status" value="1"/>
</dbReference>
<keyword evidence="1" id="KW-0472">Membrane</keyword>
<evidence type="ECO:0000259" key="2">
    <source>
        <dbReference type="PROSITE" id="PS51831"/>
    </source>
</evidence>
<dbReference type="Gene3D" id="1.10.3210.10">
    <property type="entry name" value="Hypothetical protein af1432"/>
    <property type="match status" value="1"/>
</dbReference>
<accession>A0A502C1G2</accession>
<dbReference type="PANTHER" id="PTHR45228">
    <property type="entry name" value="CYCLIC DI-GMP PHOSPHODIESTERASE TM_0186-RELATED"/>
    <property type="match status" value="1"/>
</dbReference>